<accession>A0AAN9JGK8</accession>
<sequence>MSERWFSQVLRLRDILEMLLMGTGSLARKGGLAALFSLTRRKDPYSDMTIKAEVDTILVLDRLPFQLTNRKRRTPPYSIGFLFQSRPIRFRVLVHLIDSSSRLQAAVACLIPYTIGFTLAAYSIAIDLKSPTADSMAVYSSSDSEPYECASSSLWVGYLNYWIHLRESTLLSGSLLLRQAFITFVQTRILITHDQNGTEILILHLEKAGENPACELTLYLVIEYLGASVFSLDSSLFSLLGRLIRLDSLIAFIKFADIDPFLPMGEEKQYKGILGLTPTAKHILEQGMDGSFNIVCASPSGSLRPSPITVLVQRIVSSLHCLTCFKLCLLLRKLGEWNYPALKRPKEKKEIARGHKASYQLIVLQNSLFFCISSYEERKSRETSAAGFKETAGKKPAKTKLACLLAERRDSKRTAECRRELRLDGRGIPIADSFHHMMVRLHLLLLLKKENFISCLAARGYLRTAAIGAAGWLGEGKSKELVGLP</sequence>
<protein>
    <submittedName>
        <fullName evidence="1">Uncharacterized protein</fullName>
    </submittedName>
</protein>
<reference evidence="1 2" key="1">
    <citation type="submission" date="2024-01" db="EMBL/GenBank/DDBJ databases">
        <title>The genomes of 5 underutilized Papilionoideae crops provide insights into root nodulation and disease resistanc.</title>
        <authorList>
            <person name="Jiang F."/>
        </authorList>
    </citation>
    <scope>NUCLEOTIDE SEQUENCE [LARGE SCALE GENOMIC DNA]</scope>
    <source>
        <strain evidence="1">LVBAO_FW01</strain>
        <tissue evidence="1">Leaves</tissue>
    </source>
</reference>
<gene>
    <name evidence="1" type="ORF">VNO77_49285</name>
</gene>
<name>A0AAN9JGK8_CANGL</name>
<evidence type="ECO:0000313" key="2">
    <source>
        <dbReference type="Proteomes" id="UP001367508"/>
    </source>
</evidence>
<proteinExistence type="predicted"/>
<dbReference type="EMBL" id="JAYMYQ010000056">
    <property type="protein sequence ID" value="KAK7296964.1"/>
    <property type="molecule type" value="Genomic_DNA"/>
</dbReference>
<keyword evidence="2" id="KW-1185">Reference proteome</keyword>
<comment type="caution">
    <text evidence="1">The sequence shown here is derived from an EMBL/GenBank/DDBJ whole genome shotgun (WGS) entry which is preliminary data.</text>
</comment>
<dbReference type="AlphaFoldDB" id="A0AAN9JGK8"/>
<dbReference type="Proteomes" id="UP001367508">
    <property type="component" value="Unassembled WGS sequence"/>
</dbReference>
<organism evidence="1 2">
    <name type="scientific">Canavalia gladiata</name>
    <name type="common">Sword bean</name>
    <name type="synonym">Dolichos gladiatus</name>
    <dbReference type="NCBI Taxonomy" id="3824"/>
    <lineage>
        <taxon>Eukaryota</taxon>
        <taxon>Viridiplantae</taxon>
        <taxon>Streptophyta</taxon>
        <taxon>Embryophyta</taxon>
        <taxon>Tracheophyta</taxon>
        <taxon>Spermatophyta</taxon>
        <taxon>Magnoliopsida</taxon>
        <taxon>eudicotyledons</taxon>
        <taxon>Gunneridae</taxon>
        <taxon>Pentapetalae</taxon>
        <taxon>rosids</taxon>
        <taxon>fabids</taxon>
        <taxon>Fabales</taxon>
        <taxon>Fabaceae</taxon>
        <taxon>Papilionoideae</taxon>
        <taxon>50 kb inversion clade</taxon>
        <taxon>NPAAA clade</taxon>
        <taxon>indigoferoid/millettioid clade</taxon>
        <taxon>Phaseoleae</taxon>
        <taxon>Canavalia</taxon>
    </lineage>
</organism>
<evidence type="ECO:0000313" key="1">
    <source>
        <dbReference type="EMBL" id="KAK7296964.1"/>
    </source>
</evidence>